<dbReference type="NCBIfam" id="TIGR00152">
    <property type="entry name" value="dephospho-CoA kinase"/>
    <property type="match status" value="1"/>
</dbReference>
<proteinExistence type="inferred from homology"/>
<evidence type="ECO:0000256" key="5">
    <source>
        <dbReference type="HAMAP-Rule" id="MF_00376"/>
    </source>
</evidence>
<reference evidence="7 8" key="1">
    <citation type="submission" date="2014-07" db="EMBL/GenBank/DDBJ databases">
        <title>Porphyromonadaceae bacterium OUH 308042 = ATCC BAA-2681 = DSM 28342 draft genome.</title>
        <authorList>
            <person name="Sydenham T.V."/>
            <person name="Hasman H."/>
            <person name="Justensen U.S."/>
        </authorList>
    </citation>
    <scope>NUCLEOTIDE SEQUENCE [LARGE SCALE GENOMIC DNA]</scope>
    <source>
        <strain evidence="7 8">OUH 308042</strain>
    </source>
</reference>
<evidence type="ECO:0000256" key="4">
    <source>
        <dbReference type="ARBA" id="ARBA00022993"/>
    </source>
</evidence>
<organism evidence="7 8">
    <name type="scientific">Sanguibacteroides justesenii</name>
    <dbReference type="NCBI Taxonomy" id="1547597"/>
    <lineage>
        <taxon>Bacteria</taxon>
        <taxon>Pseudomonadati</taxon>
        <taxon>Bacteroidota</taxon>
        <taxon>Bacteroidia</taxon>
        <taxon>Bacteroidales</taxon>
        <taxon>Porphyromonadaceae</taxon>
        <taxon>Sanguibacteroides</taxon>
    </lineage>
</organism>
<comment type="subcellular location">
    <subcellularLocation>
        <location evidence="5">Cytoplasm</location>
    </subcellularLocation>
</comment>
<dbReference type="OrthoDB" id="9812943at2"/>
<dbReference type="SUPFAM" id="SSF52540">
    <property type="entry name" value="P-loop containing nucleoside triphosphate hydrolases"/>
    <property type="match status" value="1"/>
</dbReference>
<dbReference type="GO" id="GO:0015937">
    <property type="term" value="P:coenzyme A biosynthetic process"/>
    <property type="evidence" value="ECO:0007669"/>
    <property type="project" value="UniProtKB-UniRule"/>
</dbReference>
<evidence type="ECO:0000256" key="2">
    <source>
        <dbReference type="ARBA" id="ARBA00022741"/>
    </source>
</evidence>
<dbReference type="AlphaFoldDB" id="A0A0C3REF9"/>
<dbReference type="EMBL" id="JPIU01000038">
    <property type="protein sequence ID" value="KIO44866.1"/>
    <property type="molecule type" value="Genomic_DNA"/>
</dbReference>
<keyword evidence="3 5" id="KW-0067">ATP-binding</keyword>
<keyword evidence="2 5" id="KW-0547">Nucleotide-binding</keyword>
<dbReference type="UniPathway" id="UPA00241">
    <property type="reaction ID" value="UER00356"/>
</dbReference>
<comment type="caution">
    <text evidence="7">The sequence shown here is derived from an EMBL/GenBank/DDBJ whole genome shotgun (WGS) entry which is preliminary data.</text>
</comment>
<dbReference type="RefSeq" id="WP_041505102.1">
    <property type="nucleotide sequence ID" value="NZ_JPIU01000038.1"/>
</dbReference>
<evidence type="ECO:0000256" key="6">
    <source>
        <dbReference type="NCBIfam" id="TIGR00152"/>
    </source>
</evidence>
<sequence length="193" mass="22190">MIKIGLTGGIGSGKTTVSRIFQALGYPVYISDTRASWLINHRHEIKRDLIALFGESVYLPTGELDKKKFASLIFNDKKRIDQVNKIVHPVVTEDFLEWSESQNTPFLFFESAILFEAGLTPLFDHIITVTADRETRILRAMKRDAVSREKIIERINNQLPDREKCLQSDFVIHNNDSDYLLEQIIEIVKKLKA</sequence>
<name>A0A0C3REF9_9PORP</name>
<comment type="similarity">
    <text evidence="1 5">Belongs to the CoaE family.</text>
</comment>
<keyword evidence="4 5" id="KW-0173">Coenzyme A biosynthesis</keyword>
<comment type="catalytic activity">
    <reaction evidence="5">
        <text>3'-dephospho-CoA + ATP = ADP + CoA + H(+)</text>
        <dbReference type="Rhea" id="RHEA:18245"/>
        <dbReference type="ChEBI" id="CHEBI:15378"/>
        <dbReference type="ChEBI" id="CHEBI:30616"/>
        <dbReference type="ChEBI" id="CHEBI:57287"/>
        <dbReference type="ChEBI" id="CHEBI:57328"/>
        <dbReference type="ChEBI" id="CHEBI:456216"/>
        <dbReference type="EC" id="2.7.1.24"/>
    </reaction>
</comment>
<keyword evidence="8" id="KW-1185">Reference proteome</keyword>
<dbReference type="PROSITE" id="PS51219">
    <property type="entry name" value="DPCK"/>
    <property type="match status" value="1"/>
</dbReference>
<dbReference type="PANTHER" id="PTHR10695:SF46">
    <property type="entry name" value="BIFUNCTIONAL COENZYME A SYNTHASE-RELATED"/>
    <property type="match status" value="1"/>
</dbReference>
<dbReference type="InterPro" id="IPR001977">
    <property type="entry name" value="Depp_CoAkinase"/>
</dbReference>
<dbReference type="HAMAP" id="MF_00376">
    <property type="entry name" value="Dephospho_CoA_kinase"/>
    <property type="match status" value="1"/>
</dbReference>
<evidence type="ECO:0000313" key="8">
    <source>
        <dbReference type="Proteomes" id="UP000031980"/>
    </source>
</evidence>
<dbReference type="InterPro" id="IPR027417">
    <property type="entry name" value="P-loop_NTPase"/>
</dbReference>
<dbReference type="EC" id="2.7.1.24" evidence="5 6"/>
<dbReference type="PANTHER" id="PTHR10695">
    <property type="entry name" value="DEPHOSPHO-COA KINASE-RELATED"/>
    <property type="match status" value="1"/>
</dbReference>
<comment type="function">
    <text evidence="5">Catalyzes the phosphorylation of the 3'-hydroxyl group of dephosphocoenzyme A to form coenzyme A.</text>
</comment>
<dbReference type="GO" id="GO:0005524">
    <property type="term" value="F:ATP binding"/>
    <property type="evidence" value="ECO:0007669"/>
    <property type="project" value="UniProtKB-UniRule"/>
</dbReference>
<evidence type="ECO:0000256" key="3">
    <source>
        <dbReference type="ARBA" id="ARBA00022840"/>
    </source>
</evidence>
<keyword evidence="5" id="KW-0808">Transferase</keyword>
<keyword evidence="5 7" id="KW-0418">Kinase</keyword>
<protein>
    <recommendedName>
        <fullName evidence="5 6">Dephospho-CoA kinase</fullName>
        <ecNumber evidence="5 6">2.7.1.24</ecNumber>
    </recommendedName>
    <alternativeName>
        <fullName evidence="5">Dephosphocoenzyme A kinase</fullName>
    </alternativeName>
</protein>
<dbReference type="Proteomes" id="UP000031980">
    <property type="component" value="Unassembled WGS sequence"/>
</dbReference>
<accession>A0A0C3REF9</accession>
<dbReference type="CDD" id="cd02022">
    <property type="entry name" value="DPCK"/>
    <property type="match status" value="1"/>
</dbReference>
<keyword evidence="5" id="KW-0963">Cytoplasm</keyword>
<dbReference type="GO" id="GO:0005737">
    <property type="term" value="C:cytoplasm"/>
    <property type="evidence" value="ECO:0007669"/>
    <property type="project" value="UniProtKB-SubCell"/>
</dbReference>
<dbReference type="Pfam" id="PF01121">
    <property type="entry name" value="CoaE"/>
    <property type="match status" value="1"/>
</dbReference>
<evidence type="ECO:0000313" key="7">
    <source>
        <dbReference type="EMBL" id="KIO44866.1"/>
    </source>
</evidence>
<feature type="binding site" evidence="5">
    <location>
        <begin position="11"/>
        <end position="16"/>
    </location>
    <ligand>
        <name>ATP</name>
        <dbReference type="ChEBI" id="CHEBI:30616"/>
    </ligand>
</feature>
<gene>
    <name evidence="5" type="primary">coaE</name>
    <name evidence="7" type="ORF">BA92_07550</name>
</gene>
<dbReference type="GO" id="GO:0004140">
    <property type="term" value="F:dephospho-CoA kinase activity"/>
    <property type="evidence" value="ECO:0007669"/>
    <property type="project" value="UniProtKB-UniRule"/>
</dbReference>
<comment type="pathway">
    <text evidence="5">Cofactor biosynthesis; coenzyme A biosynthesis; CoA from (R)-pantothenate: step 5/5.</text>
</comment>
<evidence type="ECO:0000256" key="1">
    <source>
        <dbReference type="ARBA" id="ARBA00009018"/>
    </source>
</evidence>
<dbReference type="Gene3D" id="3.40.50.300">
    <property type="entry name" value="P-loop containing nucleotide triphosphate hydrolases"/>
    <property type="match status" value="1"/>
</dbReference>